<evidence type="ECO:0000256" key="2">
    <source>
        <dbReference type="ARBA" id="ARBA00009995"/>
    </source>
</evidence>
<name>I2BH29_LINUS</name>
<evidence type="ECO:0000256" key="6">
    <source>
        <dbReference type="ARBA" id="ARBA00047606"/>
    </source>
</evidence>
<sequence>METSTVDVNHHPQPPHIVLLASPGTGHLIPVLELGIRLVTHHNATVTVFVVATDHSSPAEAHLILDATARAHYSSKNNTFNVVKLPPPDISNLTGPETAVVTHICMLMRETRPTLRSAMRSLEVPPAALVVDLFGTESFAIADEMEIGKYLLVTSNAWFTALALHTPALDREVDGQYVDQTEPLTIPGCRSIRPDEVVDPMLDRNDMQYVEYKRTGAEFAKADGILINTWEDLEPSTLAALRNDKFFGRSIIKGDVLSIGPLVRPSNNQRGPTEDDELFSWLDKQPKQSVIYVSFGSVGTLSTHQLNELAYGLELSKQRFVWVVRRPTDSNDSAGGSGEIPGRLNYLPGGFLERTRYVGMVVPNWAPQAEVLSHPSVGWFLSHCGWNSTLESVTNGVPMVAWPMYAEQRMNSTLLAEELKVAARTKTLPWRGVVGRDEIAELVKKVMVGEEGVLIREKVNEVKWSGEKVNEVKCSGEKALKEGSGSSFRALASVVDKCTCRYATKF</sequence>
<dbReference type="Gene3D" id="3.40.50.2000">
    <property type="entry name" value="Glycogen Phosphorylase B"/>
    <property type="match status" value="2"/>
</dbReference>
<accession>I2BH29</accession>
<comment type="pathway">
    <text evidence="1">Pigment biosynthesis; anthocyanin biosynthesis.</text>
</comment>
<dbReference type="CDD" id="cd03784">
    <property type="entry name" value="GT1_Gtf-like"/>
    <property type="match status" value="1"/>
</dbReference>
<dbReference type="EC" id="2.4.1.115" evidence="3"/>
<evidence type="ECO:0000256" key="1">
    <source>
        <dbReference type="ARBA" id="ARBA00004935"/>
    </source>
</evidence>
<dbReference type="InterPro" id="IPR002213">
    <property type="entry name" value="UDP_glucos_trans"/>
</dbReference>
<dbReference type="PANTHER" id="PTHR48046:SF1">
    <property type="entry name" value="GLYCOSYLTRANSFERASE-RELATED"/>
    <property type="match status" value="1"/>
</dbReference>
<dbReference type="Pfam" id="PF00201">
    <property type="entry name" value="UDPGT"/>
    <property type="match status" value="1"/>
</dbReference>
<evidence type="ECO:0000313" key="7">
    <source>
        <dbReference type="EMBL" id="AFJ52925.1"/>
    </source>
</evidence>
<keyword evidence="5 7" id="KW-0808">Transferase</keyword>
<proteinExistence type="inferred from homology"/>
<evidence type="ECO:0000256" key="3">
    <source>
        <dbReference type="ARBA" id="ARBA00012585"/>
    </source>
</evidence>
<dbReference type="AlphaFoldDB" id="I2BH29"/>
<dbReference type="GO" id="GO:0047213">
    <property type="term" value="F:anthocyanidin 3-O-glucosyltransferase activity"/>
    <property type="evidence" value="ECO:0007669"/>
    <property type="project" value="UniProtKB-EC"/>
</dbReference>
<gene>
    <name evidence="7" type="primary">UGT72R2</name>
</gene>
<comment type="catalytic activity">
    <reaction evidence="6">
        <text>an anthocyanidin + UDP-alpha-D-glucose + H(+) = an anthocyanidin 3-O-beta-D-glucoside + UDP</text>
        <dbReference type="Rhea" id="RHEA:20093"/>
        <dbReference type="ChEBI" id="CHEBI:15378"/>
        <dbReference type="ChEBI" id="CHEBI:16307"/>
        <dbReference type="ChEBI" id="CHEBI:58223"/>
        <dbReference type="ChEBI" id="CHEBI:58885"/>
        <dbReference type="ChEBI" id="CHEBI:143576"/>
        <dbReference type="EC" id="2.4.1.115"/>
    </reaction>
</comment>
<organism evidence="7">
    <name type="scientific">Linum usitatissimum</name>
    <name type="common">Flax</name>
    <name type="synonym">Linum humile</name>
    <dbReference type="NCBI Taxonomy" id="4006"/>
    <lineage>
        <taxon>Eukaryota</taxon>
        <taxon>Viridiplantae</taxon>
        <taxon>Streptophyta</taxon>
        <taxon>Embryophyta</taxon>
        <taxon>Tracheophyta</taxon>
        <taxon>Spermatophyta</taxon>
        <taxon>Magnoliopsida</taxon>
        <taxon>eudicotyledons</taxon>
        <taxon>Gunneridae</taxon>
        <taxon>Pentapetalae</taxon>
        <taxon>rosids</taxon>
        <taxon>fabids</taxon>
        <taxon>Malpighiales</taxon>
        <taxon>Linaceae</taxon>
        <taxon>Linum</taxon>
    </lineage>
</organism>
<reference evidence="7" key="1">
    <citation type="journal article" date="2012" name="BMC Genomics">
        <title>Phylogenomic analysis of UDP glycosyltransferase 1 multigene family in Linum usitatissimum identified genes with varied expression patterns.</title>
        <authorList>
            <person name="Barvkar V.T."/>
            <person name="Pardeshi V.C."/>
            <person name="Kale S.M."/>
            <person name="Kadoo N.Y."/>
            <person name="Gupta V.S."/>
        </authorList>
    </citation>
    <scope>NUCLEOTIDE SEQUENCE</scope>
</reference>
<dbReference type="FunFam" id="3.40.50.2000:FF:000056">
    <property type="entry name" value="Glycosyltransferase"/>
    <property type="match status" value="1"/>
</dbReference>
<evidence type="ECO:0000256" key="5">
    <source>
        <dbReference type="ARBA" id="ARBA00022679"/>
    </source>
</evidence>
<comment type="similarity">
    <text evidence="2">Belongs to the UDP-glycosyltransferase family.</text>
</comment>
<protein>
    <recommendedName>
        <fullName evidence="3">anthocyanidin 3-O-glucosyltransferase</fullName>
        <ecNumber evidence="3">2.4.1.115</ecNumber>
    </recommendedName>
</protein>
<evidence type="ECO:0000256" key="4">
    <source>
        <dbReference type="ARBA" id="ARBA00022676"/>
    </source>
</evidence>
<dbReference type="EMBL" id="JN088298">
    <property type="protein sequence ID" value="AFJ52925.1"/>
    <property type="molecule type" value="Genomic_DNA"/>
</dbReference>
<keyword evidence="4" id="KW-0328">Glycosyltransferase</keyword>
<dbReference type="PANTHER" id="PTHR48046">
    <property type="entry name" value="UDP-GLYCOSYLTRANSFERASE 72E1"/>
    <property type="match status" value="1"/>
</dbReference>
<dbReference type="SUPFAM" id="SSF53756">
    <property type="entry name" value="UDP-Glycosyltransferase/glycogen phosphorylase"/>
    <property type="match status" value="1"/>
</dbReference>